<evidence type="ECO:0000256" key="5">
    <source>
        <dbReference type="RuleBase" id="RU004508"/>
    </source>
</evidence>
<dbReference type="Gene3D" id="3.90.1150.10">
    <property type="entry name" value="Aspartate Aminotransferase, domain 1"/>
    <property type="match status" value="1"/>
</dbReference>
<dbReference type="AlphaFoldDB" id="M7NPR5"/>
<name>M7NPR5_9BACT</name>
<keyword evidence="6" id="KW-0808">Transferase</keyword>
<dbReference type="Proteomes" id="UP000011910">
    <property type="component" value="Unassembled WGS sequence"/>
</dbReference>
<dbReference type="GO" id="GO:0030170">
    <property type="term" value="F:pyridoxal phosphate binding"/>
    <property type="evidence" value="ECO:0007669"/>
    <property type="project" value="TreeGrafter"/>
</dbReference>
<dbReference type="PATRIC" id="fig|1279009.4.peg.1151"/>
<evidence type="ECO:0000313" key="6">
    <source>
        <dbReference type="EMBL" id="EMR03705.1"/>
    </source>
</evidence>
<dbReference type="eggNOG" id="COG0399">
    <property type="taxonomic scope" value="Bacteria"/>
</dbReference>
<evidence type="ECO:0000256" key="3">
    <source>
        <dbReference type="PIRSR" id="PIRSR000390-1"/>
    </source>
</evidence>
<dbReference type="OrthoDB" id="9804264at2"/>
<dbReference type="PANTHER" id="PTHR30244:SF36">
    <property type="entry name" value="3-OXO-GLUCOSE-6-PHOSPHATE:GLUTAMATE AMINOTRANSFERASE"/>
    <property type="match status" value="1"/>
</dbReference>
<evidence type="ECO:0000256" key="4">
    <source>
        <dbReference type="PIRSR" id="PIRSR000390-2"/>
    </source>
</evidence>
<dbReference type="EC" id="2.6.1.87" evidence="6"/>
<dbReference type="PIRSF" id="PIRSF000390">
    <property type="entry name" value="PLP_StrS"/>
    <property type="match status" value="1"/>
</dbReference>
<dbReference type="EMBL" id="AODQ01000019">
    <property type="protein sequence ID" value="EMR03705.1"/>
    <property type="molecule type" value="Genomic_DNA"/>
</dbReference>
<dbReference type="InterPro" id="IPR015421">
    <property type="entry name" value="PyrdxlP-dep_Trfase_major"/>
</dbReference>
<feature type="modified residue" description="N6-(pyridoxal phosphate)lysine" evidence="4">
    <location>
        <position position="186"/>
    </location>
</feature>
<dbReference type="GO" id="GO:0099620">
    <property type="term" value="F:UDP-4-amino-4-deoxy-L-arabinose aminotransferase"/>
    <property type="evidence" value="ECO:0007669"/>
    <property type="project" value="UniProtKB-EC"/>
</dbReference>
<sequence length="364" mass="40264">MHIPFVDLHAQYLSIQAEIDRAIRQVLEGGQFIGGRWLEEFSEAFARLHGVRHCIPVANGTDALYISLKMLGIGPGDEVITPALSWISSASCISQCGATPVFADCEPGYYTLDPARLEALITPRTRALIPVHLYGQPADMDPILEIARRHQLLVLEDCAQAHLSRYKGQLCGTMGHAAAFSFYPTKNLGALGDAGCILTNDAALAEKCRLFANMGGVKTHQIEGINSRMDTLQAAILLTKLPHLPRWTESRIRLSQRYSELLAGSGLQLPPVREGCTHTYHLYVVRSRQRDALKAYLESKGIGTALHYPSLLPLLPAYAHLRHTPEEYPVAAGYQQDLLSLPLYPELTKQEIVYIAETIIEFLT</sequence>
<feature type="active site" description="Proton acceptor" evidence="3">
    <location>
        <position position="186"/>
    </location>
</feature>
<dbReference type="RefSeq" id="WP_009194539.1">
    <property type="nucleotide sequence ID" value="NZ_AODQ01000019.1"/>
</dbReference>
<proteinExistence type="inferred from homology"/>
<evidence type="ECO:0000313" key="7">
    <source>
        <dbReference type="Proteomes" id="UP000011910"/>
    </source>
</evidence>
<dbReference type="Pfam" id="PF01041">
    <property type="entry name" value="DegT_DnrJ_EryC1"/>
    <property type="match status" value="1"/>
</dbReference>
<dbReference type="GO" id="GO:0000271">
    <property type="term" value="P:polysaccharide biosynthetic process"/>
    <property type="evidence" value="ECO:0007669"/>
    <property type="project" value="TreeGrafter"/>
</dbReference>
<keyword evidence="1 4" id="KW-0663">Pyridoxal phosphate</keyword>
<dbReference type="PANTHER" id="PTHR30244">
    <property type="entry name" value="TRANSAMINASE"/>
    <property type="match status" value="1"/>
</dbReference>
<dbReference type="InterPro" id="IPR015424">
    <property type="entry name" value="PyrdxlP-dep_Trfase"/>
</dbReference>
<comment type="similarity">
    <text evidence="2 5">Belongs to the DegT/DnrJ/EryC1 family.</text>
</comment>
<dbReference type="STRING" id="1279009.ADICEAN_01139"/>
<reference evidence="6 7" key="1">
    <citation type="journal article" date="2013" name="Genome Announc.">
        <title>Draft Genome Sequence of Cesiribacter andamanensis Strain AMV16T, Isolated from a Soil Sample from a Mud Volcano in the Andaman Islands, India.</title>
        <authorList>
            <person name="Shivaji S."/>
            <person name="Ara S."/>
            <person name="Begum Z."/>
            <person name="Srinivas T.N."/>
            <person name="Singh A."/>
            <person name="Kumar Pinnaka A."/>
        </authorList>
    </citation>
    <scope>NUCLEOTIDE SEQUENCE [LARGE SCALE GENOMIC DNA]</scope>
    <source>
        <strain evidence="6 7">AMV16</strain>
    </source>
</reference>
<comment type="caution">
    <text evidence="6">The sequence shown here is derived from an EMBL/GenBank/DDBJ whole genome shotgun (WGS) entry which is preliminary data.</text>
</comment>
<organism evidence="6 7">
    <name type="scientific">Cesiribacter andamanensis AMV16</name>
    <dbReference type="NCBI Taxonomy" id="1279009"/>
    <lineage>
        <taxon>Bacteria</taxon>
        <taxon>Pseudomonadati</taxon>
        <taxon>Bacteroidota</taxon>
        <taxon>Cytophagia</taxon>
        <taxon>Cytophagales</taxon>
        <taxon>Cesiribacteraceae</taxon>
        <taxon>Cesiribacter</taxon>
    </lineage>
</organism>
<evidence type="ECO:0000256" key="1">
    <source>
        <dbReference type="ARBA" id="ARBA00022898"/>
    </source>
</evidence>
<dbReference type="SUPFAM" id="SSF53383">
    <property type="entry name" value="PLP-dependent transferases"/>
    <property type="match status" value="1"/>
</dbReference>
<dbReference type="InterPro" id="IPR000653">
    <property type="entry name" value="DegT/StrS_aminotransferase"/>
</dbReference>
<dbReference type="Gene3D" id="3.40.640.10">
    <property type="entry name" value="Type I PLP-dependent aspartate aminotransferase-like (Major domain)"/>
    <property type="match status" value="1"/>
</dbReference>
<evidence type="ECO:0000256" key="2">
    <source>
        <dbReference type="ARBA" id="ARBA00037999"/>
    </source>
</evidence>
<protein>
    <submittedName>
        <fullName evidence="6">UDP-4-amino-4-deoxy-L-arabinose--oxoglutarate aminotransferase</fullName>
        <ecNumber evidence="6">2.6.1.87</ecNumber>
    </submittedName>
</protein>
<gene>
    <name evidence="6" type="primary">arnB_2</name>
    <name evidence="6" type="ORF">ADICEAN_01139</name>
</gene>
<dbReference type="CDD" id="cd00616">
    <property type="entry name" value="AHBA_syn"/>
    <property type="match status" value="1"/>
</dbReference>
<keyword evidence="7" id="KW-1185">Reference proteome</keyword>
<accession>M7NPR5</accession>
<dbReference type="InterPro" id="IPR015422">
    <property type="entry name" value="PyrdxlP-dep_Trfase_small"/>
</dbReference>
<keyword evidence="6" id="KW-0032">Aminotransferase</keyword>